<dbReference type="GO" id="GO:0005179">
    <property type="term" value="F:hormone activity"/>
    <property type="evidence" value="ECO:0007669"/>
    <property type="project" value="InterPro"/>
</dbReference>
<dbReference type="GO" id="GO:0005576">
    <property type="term" value="C:extracellular region"/>
    <property type="evidence" value="ECO:0007669"/>
    <property type="project" value="UniProtKB-SubCell"/>
</dbReference>
<dbReference type="EMBL" id="KB468113">
    <property type="protein sequence ID" value="PCH40984.1"/>
    <property type="molecule type" value="Genomic_DNA"/>
</dbReference>
<proteinExistence type="inferred from homology"/>
<keyword evidence="5" id="KW-0732">Signal</keyword>
<comment type="subcellular location">
    <subcellularLocation>
        <location evidence="1">Secreted</location>
    </subcellularLocation>
</comment>
<dbReference type="AlphaFoldDB" id="A0A2H3JW90"/>
<dbReference type="OMA" id="PNVRWGR"/>
<dbReference type="OrthoDB" id="2502001at2759"/>
<name>A0A2H3JW90_WOLCO</name>
<evidence type="ECO:0000256" key="5">
    <source>
        <dbReference type="SAM" id="SignalP"/>
    </source>
</evidence>
<evidence type="ECO:0000313" key="7">
    <source>
        <dbReference type="Proteomes" id="UP000218811"/>
    </source>
</evidence>
<accession>A0A2H3JW90</accession>
<evidence type="ECO:0000256" key="4">
    <source>
        <dbReference type="SAM" id="MobiDB-lite"/>
    </source>
</evidence>
<keyword evidence="3" id="KW-0964">Secreted</keyword>
<feature type="compositionally biased region" description="Low complexity" evidence="4">
    <location>
        <begin position="301"/>
        <end position="319"/>
    </location>
</feature>
<organism evidence="6 7">
    <name type="scientific">Wolfiporia cocos (strain MD-104)</name>
    <name type="common">Brown rot fungus</name>
    <dbReference type="NCBI Taxonomy" id="742152"/>
    <lineage>
        <taxon>Eukaryota</taxon>
        <taxon>Fungi</taxon>
        <taxon>Dikarya</taxon>
        <taxon>Basidiomycota</taxon>
        <taxon>Agaricomycotina</taxon>
        <taxon>Agaricomycetes</taxon>
        <taxon>Polyporales</taxon>
        <taxon>Phaeolaceae</taxon>
        <taxon>Wolfiporia</taxon>
    </lineage>
</organism>
<feature type="compositionally biased region" description="Basic residues" evidence="4">
    <location>
        <begin position="325"/>
        <end position="335"/>
    </location>
</feature>
<feature type="signal peptide" evidence="5">
    <location>
        <begin position="1"/>
        <end position="19"/>
    </location>
</feature>
<protein>
    <submittedName>
        <fullName evidence="6">Uncharacterized protein</fullName>
    </submittedName>
</protein>
<evidence type="ECO:0000256" key="3">
    <source>
        <dbReference type="ARBA" id="ARBA00022525"/>
    </source>
</evidence>
<sequence length="335" mass="37433">MKPLSVVSTLLACALCASAQYFSEGWKPGQPVPTGSYEQQPAAVQSKPAGSSRFNLTNIFTEGAVGSLMGKLGVNMTERLEKAKAEAEVEIWDTRIPLITDDNYEEIIVNEPLSPEEEADRVWFLIISVSKSGKNAFSKKADEHFDNAYNKSMVEGDLPNIRWGRIDYVNVTYITTKWSIWQGPYIVVLTDRGQNLRFYKANTVRLDPDVIRDFLKEEGWRESEPWSSPFAPGGQWEYIMHYFAVTLRAIYEFLLRFPRWLLMIASGGIAQVVMRFLHKSAGTDRPQRPTPRPPAKPASPPAASVSVQAESSLASLQSKGSPSKGRGKQRKGAQK</sequence>
<reference evidence="6 7" key="1">
    <citation type="journal article" date="2012" name="Science">
        <title>The Paleozoic origin of enzymatic lignin decomposition reconstructed from 31 fungal genomes.</title>
        <authorList>
            <person name="Floudas D."/>
            <person name="Binder M."/>
            <person name="Riley R."/>
            <person name="Barry K."/>
            <person name="Blanchette R.A."/>
            <person name="Henrissat B."/>
            <person name="Martinez A.T."/>
            <person name="Otillar R."/>
            <person name="Spatafora J.W."/>
            <person name="Yadav J.S."/>
            <person name="Aerts A."/>
            <person name="Benoit I."/>
            <person name="Boyd A."/>
            <person name="Carlson A."/>
            <person name="Copeland A."/>
            <person name="Coutinho P.M."/>
            <person name="de Vries R.P."/>
            <person name="Ferreira P."/>
            <person name="Findley K."/>
            <person name="Foster B."/>
            <person name="Gaskell J."/>
            <person name="Glotzer D."/>
            <person name="Gorecki P."/>
            <person name="Heitman J."/>
            <person name="Hesse C."/>
            <person name="Hori C."/>
            <person name="Igarashi K."/>
            <person name="Jurgens J.A."/>
            <person name="Kallen N."/>
            <person name="Kersten P."/>
            <person name="Kohler A."/>
            <person name="Kuees U."/>
            <person name="Kumar T.K.A."/>
            <person name="Kuo A."/>
            <person name="LaButti K."/>
            <person name="Larrondo L.F."/>
            <person name="Lindquist E."/>
            <person name="Ling A."/>
            <person name="Lombard V."/>
            <person name="Lucas S."/>
            <person name="Lundell T."/>
            <person name="Martin R."/>
            <person name="McLaughlin D.J."/>
            <person name="Morgenstern I."/>
            <person name="Morin E."/>
            <person name="Murat C."/>
            <person name="Nagy L.G."/>
            <person name="Nolan M."/>
            <person name="Ohm R.A."/>
            <person name="Patyshakuliyeva A."/>
            <person name="Rokas A."/>
            <person name="Ruiz-Duenas F.J."/>
            <person name="Sabat G."/>
            <person name="Salamov A."/>
            <person name="Samejima M."/>
            <person name="Schmutz J."/>
            <person name="Slot J.C."/>
            <person name="St John F."/>
            <person name="Stenlid J."/>
            <person name="Sun H."/>
            <person name="Sun S."/>
            <person name="Syed K."/>
            <person name="Tsang A."/>
            <person name="Wiebenga A."/>
            <person name="Young D."/>
            <person name="Pisabarro A."/>
            <person name="Eastwood D.C."/>
            <person name="Martin F."/>
            <person name="Cullen D."/>
            <person name="Grigoriev I.V."/>
            <person name="Hibbett D.S."/>
        </authorList>
    </citation>
    <scope>NUCLEOTIDE SEQUENCE [LARGE SCALE GENOMIC DNA]</scope>
    <source>
        <strain evidence="6 7">MD-104</strain>
    </source>
</reference>
<comment type="similarity">
    <text evidence="2">Belongs to the GnRH family.</text>
</comment>
<evidence type="ECO:0000256" key="1">
    <source>
        <dbReference type="ARBA" id="ARBA00004613"/>
    </source>
</evidence>
<dbReference type="PROSITE" id="PS00473">
    <property type="entry name" value="GNRH"/>
    <property type="match status" value="1"/>
</dbReference>
<evidence type="ECO:0000313" key="6">
    <source>
        <dbReference type="EMBL" id="PCH40984.1"/>
    </source>
</evidence>
<gene>
    <name evidence="6" type="ORF">WOLCODRAFT_131634</name>
</gene>
<dbReference type="Proteomes" id="UP000218811">
    <property type="component" value="Unassembled WGS sequence"/>
</dbReference>
<feature type="chain" id="PRO_5013816815" evidence="5">
    <location>
        <begin position="20"/>
        <end position="335"/>
    </location>
</feature>
<feature type="compositionally biased region" description="Pro residues" evidence="4">
    <location>
        <begin position="288"/>
        <end position="300"/>
    </location>
</feature>
<evidence type="ECO:0000256" key="2">
    <source>
        <dbReference type="ARBA" id="ARBA00010968"/>
    </source>
</evidence>
<feature type="region of interest" description="Disordered" evidence="4">
    <location>
        <begin position="281"/>
        <end position="335"/>
    </location>
</feature>
<dbReference type="InterPro" id="IPR002012">
    <property type="entry name" value="GnRH"/>
</dbReference>
<keyword evidence="7" id="KW-1185">Reference proteome</keyword>